<reference evidence="2" key="3">
    <citation type="submission" date="2024-02" db="EMBL/GenBank/DDBJ databases">
        <title>Comparative genomics of Cryptococcus and Kwoniella reveals pathogenesis evolution and contrasting modes of karyotype evolution via chromosome fusion or intercentromeric recombination.</title>
        <authorList>
            <person name="Coelho M.A."/>
            <person name="David-Palma M."/>
            <person name="Shea T."/>
            <person name="Bowers K."/>
            <person name="McGinley-Smith S."/>
            <person name="Mohammad A.W."/>
            <person name="Gnirke A."/>
            <person name="Yurkov A.M."/>
            <person name="Nowrousian M."/>
            <person name="Sun S."/>
            <person name="Cuomo C.A."/>
            <person name="Heitman J."/>
        </authorList>
    </citation>
    <scope>NUCLEOTIDE SEQUENCE</scope>
    <source>
        <strain evidence="2">CBS 10117</strain>
    </source>
</reference>
<dbReference type="GeneID" id="28972346"/>
<dbReference type="Proteomes" id="UP000078595">
    <property type="component" value="Chromosome 8"/>
</dbReference>
<name>A0A1A5ZTX6_9TREE</name>
<proteinExistence type="predicted"/>
<reference evidence="2" key="2">
    <citation type="submission" date="2013-07" db="EMBL/GenBank/DDBJ databases">
        <authorList>
            <consortium name="The Broad Institute Genome Sequencing Platform"/>
            <person name="Cuomo C."/>
            <person name="Litvintseva A."/>
            <person name="Chen Y."/>
            <person name="Heitman J."/>
            <person name="Sun S."/>
            <person name="Springer D."/>
            <person name="Dromer F."/>
            <person name="Young S.K."/>
            <person name="Zeng Q."/>
            <person name="Gargeya S."/>
            <person name="Fitzgerald M."/>
            <person name="Abouelleil A."/>
            <person name="Alvarado L."/>
            <person name="Berlin A.M."/>
            <person name="Chapman S.B."/>
            <person name="Dewar J."/>
            <person name="Goldberg J."/>
            <person name="Griggs A."/>
            <person name="Gujja S."/>
            <person name="Hansen M."/>
            <person name="Howarth C."/>
            <person name="Imamovic A."/>
            <person name="Larimer J."/>
            <person name="McCowan C."/>
            <person name="Murphy C."/>
            <person name="Pearson M."/>
            <person name="Priest M."/>
            <person name="Roberts A."/>
            <person name="Saif S."/>
            <person name="Shea T."/>
            <person name="Sykes S."/>
            <person name="Wortman J."/>
            <person name="Nusbaum C."/>
            <person name="Birren B."/>
        </authorList>
    </citation>
    <scope>NUCLEOTIDE SEQUENCE</scope>
    <source>
        <strain evidence="2">CBS 10117</strain>
    </source>
</reference>
<accession>A0A1A5ZTX6</accession>
<dbReference type="VEuPathDB" id="FungiDB:I303_08647"/>
<reference evidence="1" key="1">
    <citation type="submission" date="2013-07" db="EMBL/GenBank/DDBJ databases">
        <title>The Genome Sequence of Cryptococcus dejecticola CBS10117.</title>
        <authorList>
            <consortium name="The Broad Institute Genome Sequencing Platform"/>
            <person name="Cuomo C."/>
            <person name="Litvintseva A."/>
            <person name="Chen Y."/>
            <person name="Heitman J."/>
            <person name="Sun S."/>
            <person name="Springer D."/>
            <person name="Dromer F."/>
            <person name="Young S.K."/>
            <person name="Zeng Q."/>
            <person name="Gargeya S."/>
            <person name="Fitzgerald M."/>
            <person name="Abouelleil A."/>
            <person name="Alvarado L."/>
            <person name="Berlin A.M."/>
            <person name="Chapman S.B."/>
            <person name="Dewar J."/>
            <person name="Goldberg J."/>
            <person name="Griggs A."/>
            <person name="Gujja S."/>
            <person name="Hansen M."/>
            <person name="Howarth C."/>
            <person name="Imamovic A."/>
            <person name="Larimer J."/>
            <person name="McCowan C."/>
            <person name="Murphy C."/>
            <person name="Pearson M."/>
            <person name="Priest M."/>
            <person name="Roberts A."/>
            <person name="Saif S."/>
            <person name="Shea T."/>
            <person name="Sykes S."/>
            <person name="Wortman J."/>
            <person name="Nusbaum C."/>
            <person name="Birren B."/>
        </authorList>
    </citation>
    <scope>NUCLEOTIDE SEQUENCE [LARGE SCALE GENOMIC DNA]</scope>
    <source>
        <strain evidence="1">CBS 10117</strain>
    </source>
</reference>
<evidence type="ECO:0000313" key="1">
    <source>
        <dbReference type="EMBL" id="OBR81261.1"/>
    </source>
</evidence>
<dbReference type="EMBL" id="KI894038">
    <property type="protein sequence ID" value="OBR81261.1"/>
    <property type="molecule type" value="Genomic_DNA"/>
</dbReference>
<dbReference type="AlphaFoldDB" id="A0A1A5ZTX6"/>
<protein>
    <submittedName>
        <fullName evidence="1">Uncharacterized protein</fullName>
    </submittedName>
</protein>
<sequence>MSEASGKKSNHLDPFTPAAVVTVPAAKALHQAISSINWADKQDQAKEYVQQCGKAAIEYAKEHPYQTAVIIGSGVIVVCPGLVTGPALQIIGLTSEGVRRASLASMIQSGIGNVPAGSLFAIGQSAAAGGAGVTYVNGLAQAATSLSSGSNVIKRCSKTEARAKL</sequence>
<dbReference type="STRING" id="1296121.A0A1A5ZTX6"/>
<dbReference type="InterPro" id="IPR038213">
    <property type="entry name" value="IFI6/IFI27-like_sf"/>
</dbReference>
<dbReference type="OrthoDB" id="440424at2759"/>
<evidence type="ECO:0000313" key="3">
    <source>
        <dbReference type="Proteomes" id="UP000078595"/>
    </source>
</evidence>
<organism evidence="1">
    <name type="scientific">Kwoniella dejecticola CBS 10117</name>
    <dbReference type="NCBI Taxonomy" id="1296121"/>
    <lineage>
        <taxon>Eukaryota</taxon>
        <taxon>Fungi</taxon>
        <taxon>Dikarya</taxon>
        <taxon>Basidiomycota</taxon>
        <taxon>Agaricomycotina</taxon>
        <taxon>Tremellomycetes</taxon>
        <taxon>Tremellales</taxon>
        <taxon>Cryptococcaceae</taxon>
        <taxon>Kwoniella</taxon>
    </lineage>
</organism>
<dbReference type="EMBL" id="CP144537">
    <property type="protein sequence ID" value="WWC64104.1"/>
    <property type="molecule type" value="Genomic_DNA"/>
</dbReference>
<keyword evidence="3" id="KW-1185">Reference proteome</keyword>
<evidence type="ECO:0000313" key="2">
    <source>
        <dbReference type="EMBL" id="WWC64104.1"/>
    </source>
</evidence>
<dbReference type="RefSeq" id="XP_018259103.1">
    <property type="nucleotide sequence ID" value="XM_018411902.1"/>
</dbReference>
<gene>
    <name evidence="1" type="ORF">I303_08647</name>
    <name evidence="2" type="ORF">I303_106711</name>
</gene>
<dbReference type="Gene3D" id="6.10.110.10">
    <property type="match status" value="1"/>
</dbReference>
<dbReference type="KEGG" id="kdj:28972346"/>